<accession>A0A1A6HQW1</accession>
<dbReference type="PANTHER" id="PTHR10681">
    <property type="entry name" value="THIOREDOXIN PEROXIDASE"/>
    <property type="match status" value="1"/>
</dbReference>
<protein>
    <recommendedName>
        <fullName evidence="2">thioredoxin-dependent peroxiredoxin</fullName>
        <ecNumber evidence="2">1.11.1.24</ecNumber>
    </recommendedName>
</protein>
<organism evidence="7 8">
    <name type="scientific">Neotoma lepida</name>
    <name type="common">Desert woodrat</name>
    <dbReference type="NCBI Taxonomy" id="56216"/>
    <lineage>
        <taxon>Eukaryota</taxon>
        <taxon>Metazoa</taxon>
        <taxon>Chordata</taxon>
        <taxon>Craniata</taxon>
        <taxon>Vertebrata</taxon>
        <taxon>Euteleostomi</taxon>
        <taxon>Mammalia</taxon>
        <taxon>Eutheria</taxon>
        <taxon>Euarchontoglires</taxon>
        <taxon>Glires</taxon>
        <taxon>Rodentia</taxon>
        <taxon>Myomorpha</taxon>
        <taxon>Muroidea</taxon>
        <taxon>Cricetidae</taxon>
        <taxon>Neotominae</taxon>
        <taxon>Neotoma</taxon>
    </lineage>
</organism>
<dbReference type="GO" id="GO:0005829">
    <property type="term" value="C:cytosol"/>
    <property type="evidence" value="ECO:0007669"/>
    <property type="project" value="TreeGrafter"/>
</dbReference>
<comment type="catalytic activity">
    <reaction evidence="6">
        <text>a hydroperoxide + [thioredoxin]-dithiol = an alcohol + [thioredoxin]-disulfide + H2O</text>
        <dbReference type="Rhea" id="RHEA:62620"/>
        <dbReference type="Rhea" id="RHEA-COMP:10698"/>
        <dbReference type="Rhea" id="RHEA-COMP:10700"/>
        <dbReference type="ChEBI" id="CHEBI:15377"/>
        <dbReference type="ChEBI" id="CHEBI:29950"/>
        <dbReference type="ChEBI" id="CHEBI:30879"/>
        <dbReference type="ChEBI" id="CHEBI:35924"/>
        <dbReference type="ChEBI" id="CHEBI:50058"/>
        <dbReference type="EC" id="1.11.1.24"/>
    </reaction>
</comment>
<evidence type="ECO:0000256" key="3">
    <source>
        <dbReference type="ARBA" id="ARBA00023002"/>
    </source>
</evidence>
<dbReference type="EC" id="1.11.1.24" evidence="2"/>
<dbReference type="AlphaFoldDB" id="A0A1A6HQW1"/>
<keyword evidence="5" id="KW-0676">Redox-active center</keyword>
<dbReference type="GO" id="GO:0042744">
    <property type="term" value="P:hydrogen peroxide catabolic process"/>
    <property type="evidence" value="ECO:0007669"/>
    <property type="project" value="TreeGrafter"/>
</dbReference>
<keyword evidence="4" id="KW-1015">Disulfide bond</keyword>
<comment type="similarity">
    <text evidence="1">Belongs to the peroxiredoxin family. AhpC/Prx1 subfamily.</text>
</comment>
<evidence type="ECO:0000256" key="1">
    <source>
        <dbReference type="ARBA" id="ARBA00009796"/>
    </source>
</evidence>
<comment type="caution">
    <text evidence="7">The sequence shown here is derived from an EMBL/GenBank/DDBJ whole genome shotgun (WGS) entry which is preliminary data.</text>
</comment>
<dbReference type="PANTHER" id="PTHR10681:SF111">
    <property type="entry name" value="PEROXIREDOXIN-1"/>
    <property type="match status" value="1"/>
</dbReference>
<evidence type="ECO:0000256" key="5">
    <source>
        <dbReference type="ARBA" id="ARBA00023284"/>
    </source>
</evidence>
<proteinExistence type="inferred from homology"/>
<dbReference type="EMBL" id="LZPO01017476">
    <property type="protein sequence ID" value="OBS80112.1"/>
    <property type="molecule type" value="Genomic_DNA"/>
</dbReference>
<dbReference type="GO" id="GO:0045454">
    <property type="term" value="P:cell redox homeostasis"/>
    <property type="evidence" value="ECO:0007669"/>
    <property type="project" value="TreeGrafter"/>
</dbReference>
<keyword evidence="3" id="KW-0560">Oxidoreductase</keyword>
<evidence type="ECO:0000256" key="2">
    <source>
        <dbReference type="ARBA" id="ARBA00013017"/>
    </source>
</evidence>
<evidence type="ECO:0000313" key="7">
    <source>
        <dbReference type="EMBL" id="OBS80112.1"/>
    </source>
</evidence>
<dbReference type="GO" id="GO:0019430">
    <property type="term" value="P:removal of superoxide radicals"/>
    <property type="evidence" value="ECO:0007669"/>
    <property type="project" value="TreeGrafter"/>
</dbReference>
<gene>
    <name evidence="7" type="ORF">A6R68_21686</name>
</gene>
<reference evidence="7 8" key="1">
    <citation type="submission" date="2016-06" db="EMBL/GenBank/DDBJ databases">
        <title>The Draft Genome Sequence and Annotation of the Desert Woodrat Neotoma lepida.</title>
        <authorList>
            <person name="Campbell M."/>
            <person name="Oakeson K.F."/>
            <person name="Yandell M."/>
            <person name="Halpert J.R."/>
            <person name="Dearing D."/>
        </authorList>
    </citation>
    <scope>NUCLEOTIDE SEQUENCE [LARGE SCALE GENOMIC DNA]</scope>
    <source>
        <strain evidence="7">417</strain>
        <tissue evidence="7">Liver</tissue>
    </source>
</reference>
<evidence type="ECO:0000256" key="4">
    <source>
        <dbReference type="ARBA" id="ARBA00023157"/>
    </source>
</evidence>
<evidence type="ECO:0000256" key="6">
    <source>
        <dbReference type="ARBA" id="ARBA00049091"/>
    </source>
</evidence>
<dbReference type="InterPro" id="IPR050217">
    <property type="entry name" value="Peroxiredoxin"/>
</dbReference>
<dbReference type="InterPro" id="IPR036249">
    <property type="entry name" value="Thioredoxin-like_sf"/>
</dbReference>
<dbReference type="STRING" id="56216.A0A1A6HQW1"/>
<dbReference type="GO" id="GO:0045321">
    <property type="term" value="P:leukocyte activation"/>
    <property type="evidence" value="ECO:0007669"/>
    <property type="project" value="TreeGrafter"/>
</dbReference>
<name>A0A1A6HQW1_NEOLE</name>
<sequence length="135" mass="14788">MSKEMPKLSILPLTSKPKLCCQMINSKPSASVKDFFLCYLDFPSVCPMESIAFRDRAEEVKKLNGPVMGAAVESHVCHMARINTAKEHGRLGPLDNQALGLWSLKGPCLSGTYSSLVTKVPFTESLKVVFLLTAL</sequence>
<keyword evidence="8" id="KW-1185">Reference proteome</keyword>
<dbReference type="Proteomes" id="UP000092124">
    <property type="component" value="Unassembled WGS sequence"/>
</dbReference>
<dbReference type="GO" id="GO:0008379">
    <property type="term" value="F:thioredoxin peroxidase activity"/>
    <property type="evidence" value="ECO:0007669"/>
    <property type="project" value="TreeGrafter"/>
</dbReference>
<evidence type="ECO:0000313" key="8">
    <source>
        <dbReference type="Proteomes" id="UP000092124"/>
    </source>
</evidence>
<dbReference type="Gene3D" id="3.40.30.10">
    <property type="entry name" value="Glutaredoxin"/>
    <property type="match status" value="1"/>
</dbReference>
<dbReference type="SUPFAM" id="SSF52833">
    <property type="entry name" value="Thioredoxin-like"/>
    <property type="match status" value="1"/>
</dbReference>